<evidence type="ECO:0000313" key="4">
    <source>
        <dbReference type="Proteomes" id="UP000028700"/>
    </source>
</evidence>
<dbReference type="STRING" id="1291743.LOSG293_170230"/>
<evidence type="ECO:0000256" key="1">
    <source>
        <dbReference type="SAM" id="Coils"/>
    </source>
</evidence>
<feature type="transmembrane region" description="Helical" evidence="2">
    <location>
        <begin position="6"/>
        <end position="27"/>
    </location>
</feature>
<gene>
    <name evidence="3" type="ORF">LOSG293_170230</name>
</gene>
<dbReference type="PANTHER" id="PTHR40070:SF1">
    <property type="entry name" value="UPF0478 PROTEIN YTXG"/>
    <property type="match status" value="1"/>
</dbReference>
<protein>
    <submittedName>
        <fullName evidence="3">Methyl-accepting chemotaxis protein</fullName>
    </submittedName>
</protein>
<organism evidence="3 4">
    <name type="scientific">Secundilactobacillus oryzae JCM 18671</name>
    <dbReference type="NCBI Taxonomy" id="1291743"/>
    <lineage>
        <taxon>Bacteria</taxon>
        <taxon>Bacillati</taxon>
        <taxon>Bacillota</taxon>
        <taxon>Bacilli</taxon>
        <taxon>Lactobacillales</taxon>
        <taxon>Lactobacillaceae</taxon>
        <taxon>Secundilactobacillus</taxon>
    </lineage>
</organism>
<dbReference type="OrthoDB" id="2146420at2"/>
<evidence type="ECO:0000313" key="3">
    <source>
        <dbReference type="EMBL" id="GAK48021.1"/>
    </source>
</evidence>
<reference evidence="3" key="1">
    <citation type="journal article" date="2014" name="Genome Announc.">
        <title>Draft Genome Sequence of Lactobacillus oryzae Strain SG293T.</title>
        <authorList>
            <person name="Tanizawa Y."/>
            <person name="Fujisawa T."/>
            <person name="Mochizuki T."/>
            <person name="Kaminuma E."/>
            <person name="Nakamura Y."/>
            <person name="Tohno M."/>
        </authorList>
    </citation>
    <scope>NUCLEOTIDE SEQUENCE [LARGE SCALE GENOMIC DNA]</scope>
    <source>
        <strain evidence="3">SG293</strain>
    </source>
</reference>
<name>A0A081BJ03_9LACO</name>
<keyword evidence="2" id="KW-1133">Transmembrane helix</keyword>
<dbReference type="AlphaFoldDB" id="A0A081BJ03"/>
<dbReference type="Gene3D" id="1.10.287.950">
    <property type="entry name" value="Methyl-accepting chemotaxis protein"/>
    <property type="match status" value="1"/>
</dbReference>
<dbReference type="EMBL" id="BBJM01000017">
    <property type="protein sequence ID" value="GAK48021.1"/>
    <property type="molecule type" value="Genomic_DNA"/>
</dbReference>
<evidence type="ECO:0000256" key="2">
    <source>
        <dbReference type="SAM" id="Phobius"/>
    </source>
</evidence>
<dbReference type="Proteomes" id="UP000028700">
    <property type="component" value="Unassembled WGS sequence"/>
</dbReference>
<comment type="caution">
    <text evidence="3">The sequence shown here is derived from an EMBL/GenBank/DDBJ whole genome shotgun (WGS) entry which is preliminary data.</text>
</comment>
<dbReference type="InterPro" id="IPR009293">
    <property type="entry name" value="UPF0478"/>
</dbReference>
<feature type="coiled-coil region" evidence="1">
    <location>
        <begin position="40"/>
        <end position="74"/>
    </location>
</feature>
<keyword evidence="2" id="KW-0812">Transmembrane</keyword>
<proteinExistence type="predicted"/>
<keyword evidence="4" id="KW-1185">Reference proteome</keyword>
<dbReference type="Pfam" id="PF06103">
    <property type="entry name" value="DUF948"/>
    <property type="match status" value="1"/>
</dbReference>
<dbReference type="PANTHER" id="PTHR40070">
    <property type="entry name" value="UPF0478 PROTEIN YTXG"/>
    <property type="match status" value="1"/>
</dbReference>
<accession>A0A081BJ03</accession>
<dbReference type="eggNOG" id="COG4768">
    <property type="taxonomic scope" value="Bacteria"/>
</dbReference>
<sequence>MTGGQIAGLIAASAFLILVIFIGIFLMKMTKTLGEVNRSVKTLTDDADVLSRQAENLMANADQLLTDVNKKSAKIDPVFQAAGDLGQSVSDLNEATRNLTSRVTSSRKHHKGNSALTKIVATAMGIYLNRHDKSNK</sequence>
<keyword evidence="1" id="KW-0175">Coiled coil</keyword>
<dbReference type="RefSeq" id="WP_034528021.1">
    <property type="nucleotide sequence ID" value="NZ_BBJM01000017.1"/>
</dbReference>
<keyword evidence="2" id="KW-0472">Membrane</keyword>